<evidence type="ECO:0000313" key="5">
    <source>
        <dbReference type="EMBL" id="KAG0248535.1"/>
    </source>
</evidence>
<keyword evidence="6" id="KW-1185">Reference proteome</keyword>
<dbReference type="InterPro" id="IPR015915">
    <property type="entry name" value="Kelch-typ_b-propeller"/>
</dbReference>
<keyword evidence="3" id="KW-0175">Coiled coil</keyword>
<dbReference type="PANTHER" id="PTHR46093">
    <property type="entry name" value="ACYL-COA-BINDING DOMAIN-CONTAINING PROTEIN 5"/>
    <property type="match status" value="1"/>
</dbReference>
<evidence type="ECO:0000256" key="4">
    <source>
        <dbReference type="SAM" id="MobiDB-lite"/>
    </source>
</evidence>
<feature type="region of interest" description="Disordered" evidence="4">
    <location>
        <begin position="467"/>
        <end position="598"/>
    </location>
</feature>
<feature type="compositionally biased region" description="Low complexity" evidence="4">
    <location>
        <begin position="1392"/>
        <end position="1406"/>
    </location>
</feature>
<feature type="compositionally biased region" description="Polar residues" evidence="4">
    <location>
        <begin position="628"/>
        <end position="656"/>
    </location>
</feature>
<evidence type="ECO:0000313" key="6">
    <source>
        <dbReference type="Proteomes" id="UP000726737"/>
    </source>
</evidence>
<feature type="region of interest" description="Disordered" evidence="4">
    <location>
        <begin position="1"/>
        <end position="79"/>
    </location>
</feature>
<dbReference type="SMART" id="SM00612">
    <property type="entry name" value="Kelch"/>
    <property type="match status" value="3"/>
</dbReference>
<gene>
    <name evidence="5" type="primary">KEL2_4</name>
    <name evidence="5" type="ORF">BG011_010172</name>
</gene>
<feature type="region of interest" description="Disordered" evidence="4">
    <location>
        <begin position="1390"/>
        <end position="1412"/>
    </location>
</feature>
<dbReference type="SUPFAM" id="SSF117281">
    <property type="entry name" value="Kelch motif"/>
    <property type="match status" value="1"/>
</dbReference>
<name>A0A9P6PLX8_9FUNG</name>
<evidence type="ECO:0000256" key="2">
    <source>
        <dbReference type="ARBA" id="ARBA00022737"/>
    </source>
</evidence>
<feature type="region of interest" description="Disordered" evidence="4">
    <location>
        <begin position="1306"/>
        <end position="1375"/>
    </location>
</feature>
<organism evidence="5 6">
    <name type="scientific">Mortierella polycephala</name>
    <dbReference type="NCBI Taxonomy" id="41804"/>
    <lineage>
        <taxon>Eukaryota</taxon>
        <taxon>Fungi</taxon>
        <taxon>Fungi incertae sedis</taxon>
        <taxon>Mucoromycota</taxon>
        <taxon>Mortierellomycotina</taxon>
        <taxon>Mortierellomycetes</taxon>
        <taxon>Mortierellales</taxon>
        <taxon>Mortierellaceae</taxon>
        <taxon>Mortierella</taxon>
    </lineage>
</organism>
<evidence type="ECO:0000256" key="1">
    <source>
        <dbReference type="ARBA" id="ARBA00022441"/>
    </source>
</evidence>
<dbReference type="Pfam" id="PF24681">
    <property type="entry name" value="Kelch_KLHDC2_KLHL20_DRC7"/>
    <property type="match status" value="1"/>
</dbReference>
<keyword evidence="2" id="KW-0677">Repeat</keyword>
<feature type="region of interest" description="Disordered" evidence="4">
    <location>
        <begin position="1495"/>
        <end position="1562"/>
    </location>
</feature>
<feature type="coiled-coil region" evidence="3">
    <location>
        <begin position="1169"/>
        <end position="1259"/>
    </location>
</feature>
<feature type="compositionally biased region" description="Polar residues" evidence="4">
    <location>
        <begin position="668"/>
        <end position="686"/>
    </location>
</feature>
<dbReference type="SUPFAM" id="SSF57997">
    <property type="entry name" value="Tropomyosin"/>
    <property type="match status" value="2"/>
</dbReference>
<feature type="compositionally biased region" description="Polar residues" evidence="4">
    <location>
        <begin position="555"/>
        <end position="572"/>
    </location>
</feature>
<feature type="coiled-coil region" evidence="3">
    <location>
        <begin position="962"/>
        <end position="989"/>
    </location>
</feature>
<reference evidence="5" key="1">
    <citation type="journal article" date="2020" name="Fungal Divers.">
        <title>Resolving the Mortierellaceae phylogeny through synthesis of multi-gene phylogenetics and phylogenomics.</title>
        <authorList>
            <person name="Vandepol N."/>
            <person name="Liber J."/>
            <person name="Desiro A."/>
            <person name="Na H."/>
            <person name="Kennedy M."/>
            <person name="Barry K."/>
            <person name="Grigoriev I.V."/>
            <person name="Miller A.N."/>
            <person name="O'Donnell K."/>
            <person name="Stajich J.E."/>
            <person name="Bonito G."/>
        </authorList>
    </citation>
    <scope>NUCLEOTIDE SEQUENCE</scope>
    <source>
        <strain evidence="5">KOD948</strain>
    </source>
</reference>
<feature type="compositionally biased region" description="Polar residues" evidence="4">
    <location>
        <begin position="1337"/>
        <end position="1353"/>
    </location>
</feature>
<feature type="compositionally biased region" description="Low complexity" evidence="4">
    <location>
        <begin position="38"/>
        <end position="73"/>
    </location>
</feature>
<accession>A0A9P6PLX8</accession>
<dbReference type="Proteomes" id="UP000726737">
    <property type="component" value="Unassembled WGS sequence"/>
</dbReference>
<feature type="compositionally biased region" description="Low complexity" evidence="4">
    <location>
        <begin position="1495"/>
        <end position="1505"/>
    </location>
</feature>
<feature type="compositionally biased region" description="Basic and acidic residues" evidence="4">
    <location>
        <begin position="687"/>
        <end position="700"/>
    </location>
</feature>
<dbReference type="InterPro" id="IPR006652">
    <property type="entry name" value="Kelch_1"/>
</dbReference>
<feature type="compositionally biased region" description="Polar residues" evidence="4">
    <location>
        <begin position="1535"/>
        <end position="1557"/>
    </location>
</feature>
<feature type="region of interest" description="Disordered" evidence="4">
    <location>
        <begin position="628"/>
        <end position="700"/>
    </location>
</feature>
<dbReference type="OrthoDB" id="45365at2759"/>
<evidence type="ECO:0000256" key="3">
    <source>
        <dbReference type="SAM" id="Coils"/>
    </source>
</evidence>
<proteinExistence type="predicted"/>
<dbReference type="EMBL" id="JAAAJA010000974">
    <property type="protein sequence ID" value="KAG0248535.1"/>
    <property type="molecule type" value="Genomic_DNA"/>
</dbReference>
<feature type="coiled-coil region" evidence="3">
    <location>
        <begin position="1044"/>
        <end position="1071"/>
    </location>
</feature>
<feature type="compositionally biased region" description="Polar residues" evidence="4">
    <location>
        <begin position="1306"/>
        <end position="1320"/>
    </location>
</feature>
<feature type="compositionally biased region" description="Basic and acidic residues" evidence="4">
    <location>
        <begin position="479"/>
        <end position="496"/>
    </location>
</feature>
<feature type="compositionally biased region" description="Low complexity" evidence="4">
    <location>
        <begin position="579"/>
        <end position="592"/>
    </location>
</feature>
<keyword evidence="1" id="KW-0880">Kelch repeat</keyword>
<dbReference type="PANTHER" id="PTHR46093:SF18">
    <property type="entry name" value="FIBRONECTIN TYPE-III DOMAIN-CONTAINING PROTEIN"/>
    <property type="match status" value="1"/>
</dbReference>
<dbReference type="Gene3D" id="2.120.10.80">
    <property type="entry name" value="Kelch-type beta propeller"/>
    <property type="match status" value="2"/>
</dbReference>
<feature type="compositionally biased region" description="Polar residues" evidence="4">
    <location>
        <begin position="17"/>
        <end position="37"/>
    </location>
</feature>
<feature type="compositionally biased region" description="Basic and acidic residues" evidence="4">
    <location>
        <begin position="1354"/>
        <end position="1373"/>
    </location>
</feature>
<comment type="caution">
    <text evidence="5">The sequence shown here is derived from an EMBL/GenBank/DDBJ whole genome shotgun (WGS) entry which is preliminary data.</text>
</comment>
<sequence length="1578" mass="176341">MAGLFSKKTKKEKDDASSTNSSTHRYQTTRPSNSTIDYSPYSQQQQQQYHPSSSKNSLQHHQNNNNNYHSATSFSTHQSTSTISGPWSSGLVMSTNPFPRFAHTASYVTTGTDIYVFGGIVKGSAQKDVHVIDSQSLHCQLLPCSGNGPSATSGHTAVTLGQYVMYFGGKDAKGKTSDSLYVLHTVRKEWNRPQIQTLLPAPRHSHAACVIGTVMYITGGQLSGYYMNDIAAFDLKTLNGKRPAWTMLAPKSELPPARAGHCATAYDGKVYIFGGSDDKYYYNDIWCYDPQTSRWDAIPAFGTLPAGRQGHAVCVIDDTMYIYGGMDHKDQLLGDLCAFKFTERRWIAFQSPVEAASPRTEHAMCSVGNKIYILGGQLDLNATEDPGVVYVLDTTKIRWNEPTVVGSQRSVHDNDSAQHMEAARGEISTVSYGNVSATQGSARHHQTDYSQDQQYNQQHQYYQDASNYQHPQHRQQRQPHSDALDNESHTRFEDPQSGRQSPEFEETTHVARRRTMGKPLDYVVSEIETRGTQSVDEVRRSASTSEDERDDRAQSHSQNQRQISSVQGQNNDAEIRGRSYSQQSQSNCSNSQDRNENLSRMGTPLLQQQQQYAHLDMSRQLSTRASIESMNRQGSHTTNTHMQSNVRTSLDTSQPSPLRVVNPDSEGGRSSRSTPVPSKDQSQQLQQHEHRPKENELKDLQQREQWLLAEVSMARKRMGERPLSMAILALEDELEACDVDSEKYRIMQALLNVKAELERSKTSIATQAQVASNKVREAERVRTSALQEAAYLKAKVNALQSGEISALVSTETARAADLEKRLTAALGQLDRYESQFVQYETILEHERLTREDTEAREKDASCRAEEAQLAHIRAMNELATLHERASSAETSLREFAAKSASSEAGLSSYQQQSAALFSQISNLKTAVDHQKKSLEKAKMAYAVANERAEHADRMWTQSRQEMDDTRLEFASARAESDRAQREAEHWRSKASETELLWQKTKKENGAMRALLEEDMNASYSSSEGSTLKDRKHDSIMAITSASRVTELEHELSTLRELLKESQSAAMQANKDLSDTMIRVSQLEQSSMAARAESATAQRQLTEAHNKVSMLQTQLIRKDETIEDMIKEQENNEIQLGLLRGVMKENGLLADDLILEALNQSANGKLPSGASPLKMKIQEAEKRATEAESQLEDLKQMKKRQEERIQQLEADYQTAMHYVQGTESMLQRLKDDVQTAKDEKSELRQNLEELETAHANCASAAADNRHGHGESTSGLEEEVADLHLQLHASHERTLELQHSVGVLSAQLQESESQTEVSQMGSRSLKAKHHEHSKRGVDQTDQFQSRVQQLEQSLTETRRRLETSQEELENAHELNKVTGQELEDALDALKKQRPAGQAPGSRAGSSSARRQEELEVAVDNAQRTIQSLQNTNQNLEEQLRASENKISLLLDNFQAPESARNSMASLAGLTGGLSPLLTGEEYVRMTESHQQHYQPMMMASSPPTSSSFRSHMVMHTPPSSSSATPTLASPTGTTGANSASMSVKTSSRSAENSSLTNLQKLEEYEKMIEEMTNARRQYED</sequence>
<protein>
    <submittedName>
        <fullName evidence="5">Negative regulator of mitotic exit</fullName>
    </submittedName>
</protein>
<feature type="compositionally biased region" description="Low complexity" evidence="4">
    <location>
        <begin position="1514"/>
        <end position="1534"/>
    </location>
</feature>